<proteinExistence type="predicted"/>
<dbReference type="PANTHER" id="PTHR33121">
    <property type="entry name" value="CYCLIC DI-GMP PHOSPHODIESTERASE PDEF"/>
    <property type="match status" value="1"/>
</dbReference>
<dbReference type="PANTHER" id="PTHR33121:SF79">
    <property type="entry name" value="CYCLIC DI-GMP PHOSPHODIESTERASE PDED-RELATED"/>
    <property type="match status" value="1"/>
</dbReference>
<dbReference type="PROSITE" id="PS50887">
    <property type="entry name" value="GGDEF"/>
    <property type="match status" value="1"/>
</dbReference>
<name>A0ABU1NEY8_9BURK</name>
<dbReference type="InterPro" id="IPR050706">
    <property type="entry name" value="Cyclic-di-GMP_PDE-like"/>
</dbReference>
<dbReference type="SUPFAM" id="SSF55073">
    <property type="entry name" value="Nucleotide cyclase"/>
    <property type="match status" value="1"/>
</dbReference>
<dbReference type="NCBIfam" id="TIGR00254">
    <property type="entry name" value="GGDEF"/>
    <property type="match status" value="1"/>
</dbReference>
<dbReference type="InterPro" id="IPR043128">
    <property type="entry name" value="Rev_trsase/Diguanyl_cyclase"/>
</dbReference>
<accession>A0ABU1NEY8</accession>
<dbReference type="SMART" id="SM00052">
    <property type="entry name" value="EAL"/>
    <property type="match status" value="1"/>
</dbReference>
<comment type="caution">
    <text evidence="3">The sequence shown here is derived from an EMBL/GenBank/DDBJ whole genome shotgun (WGS) entry which is preliminary data.</text>
</comment>
<dbReference type="Pfam" id="PF00563">
    <property type="entry name" value="EAL"/>
    <property type="match status" value="1"/>
</dbReference>
<dbReference type="EMBL" id="JAVDRF010000004">
    <property type="protein sequence ID" value="MDR6536446.1"/>
    <property type="molecule type" value="Genomic_DNA"/>
</dbReference>
<dbReference type="RefSeq" id="WP_309901464.1">
    <property type="nucleotide sequence ID" value="NZ_JAVDRF010000004.1"/>
</dbReference>
<feature type="domain" description="EAL" evidence="1">
    <location>
        <begin position="289"/>
        <end position="543"/>
    </location>
</feature>
<protein>
    <submittedName>
        <fullName evidence="3">Diguanylate cyclase (GGDEF)-like protein</fullName>
    </submittedName>
</protein>
<evidence type="ECO:0000313" key="3">
    <source>
        <dbReference type="EMBL" id="MDR6536446.1"/>
    </source>
</evidence>
<sequence>MPLLNLGGHLKIRDGQILWADEDAHKLLGYPLGALADLPFDDLLAQPPHMPGDPQGTRDGAMQVPARGAIDVQGVTLLDQGGGGVLVDMRAERMEDGCTLWSFALAARGTRGERLGLLSRHDVLTRLPNRVPSLDDLGPMSGVRNAERLLAVCYLDIDRFRDVNDTFSPVGGDAVLRELARRLKTALPPEAVAARVGGDEFALVLSCAGRPQCEAQLQQLLARLAHPYRLQDRTVRLRVSMGVALATHGEQPSEVMLQHAQRAVFFAKRAGGQQVHFFDEAQALEEQQEQLLRQRIKEGIGRNEFILAYQPKVDMQRGLVIGVEALVRWQHPERGLLQPAAFVPLIEDHELVEELGDWAIGESVRQAAAWLAAGVKTSVSVNISPRHLLRADLVDRLAFHLGRFPQLHAGVLELEILETTAIKDFAAVADFIHACKKLGVPVTMDDFGTGYSSLTYLRRLPVSAIKLDQSFVRGMLEDAEDRAIVEGILVMARGLGRKAIAEGVESVAHGDALMALGCTLGQGYGISRPLSPERIPDWIAGFERSPPWRGTTVAEQGAG</sequence>
<dbReference type="Proteomes" id="UP001184230">
    <property type="component" value="Unassembled WGS sequence"/>
</dbReference>
<dbReference type="PROSITE" id="PS50883">
    <property type="entry name" value="EAL"/>
    <property type="match status" value="1"/>
</dbReference>
<gene>
    <name evidence="3" type="ORF">J2739_002219</name>
</gene>
<dbReference type="Gene3D" id="3.30.70.270">
    <property type="match status" value="1"/>
</dbReference>
<dbReference type="CDD" id="cd01948">
    <property type="entry name" value="EAL"/>
    <property type="match status" value="1"/>
</dbReference>
<reference evidence="3 4" key="1">
    <citation type="submission" date="2023-07" db="EMBL/GenBank/DDBJ databases">
        <title>Sorghum-associated microbial communities from plants grown in Nebraska, USA.</title>
        <authorList>
            <person name="Schachtman D."/>
        </authorList>
    </citation>
    <scope>NUCLEOTIDE SEQUENCE [LARGE SCALE GENOMIC DNA]</scope>
    <source>
        <strain evidence="3 4">DS1781</strain>
    </source>
</reference>
<dbReference type="Pfam" id="PF00990">
    <property type="entry name" value="GGDEF"/>
    <property type="match status" value="1"/>
</dbReference>
<organism evidence="3 4">
    <name type="scientific">Variovorax soli</name>
    <dbReference type="NCBI Taxonomy" id="376815"/>
    <lineage>
        <taxon>Bacteria</taxon>
        <taxon>Pseudomonadati</taxon>
        <taxon>Pseudomonadota</taxon>
        <taxon>Betaproteobacteria</taxon>
        <taxon>Burkholderiales</taxon>
        <taxon>Comamonadaceae</taxon>
        <taxon>Variovorax</taxon>
    </lineage>
</organism>
<keyword evidence="4" id="KW-1185">Reference proteome</keyword>
<dbReference type="SMART" id="SM00267">
    <property type="entry name" value="GGDEF"/>
    <property type="match status" value="1"/>
</dbReference>
<evidence type="ECO:0000313" key="4">
    <source>
        <dbReference type="Proteomes" id="UP001184230"/>
    </source>
</evidence>
<dbReference type="CDD" id="cd01949">
    <property type="entry name" value="GGDEF"/>
    <property type="match status" value="1"/>
</dbReference>
<evidence type="ECO:0000259" key="2">
    <source>
        <dbReference type="PROSITE" id="PS50887"/>
    </source>
</evidence>
<feature type="domain" description="GGDEF" evidence="2">
    <location>
        <begin position="148"/>
        <end position="280"/>
    </location>
</feature>
<dbReference type="InterPro" id="IPR029787">
    <property type="entry name" value="Nucleotide_cyclase"/>
</dbReference>
<evidence type="ECO:0000259" key="1">
    <source>
        <dbReference type="PROSITE" id="PS50883"/>
    </source>
</evidence>
<dbReference type="Gene3D" id="3.20.20.450">
    <property type="entry name" value="EAL domain"/>
    <property type="match status" value="1"/>
</dbReference>
<dbReference type="InterPro" id="IPR000160">
    <property type="entry name" value="GGDEF_dom"/>
</dbReference>
<dbReference type="SUPFAM" id="SSF141868">
    <property type="entry name" value="EAL domain-like"/>
    <property type="match status" value="1"/>
</dbReference>
<dbReference type="InterPro" id="IPR001633">
    <property type="entry name" value="EAL_dom"/>
</dbReference>
<dbReference type="InterPro" id="IPR035919">
    <property type="entry name" value="EAL_sf"/>
</dbReference>